<evidence type="ECO:0008006" key="4">
    <source>
        <dbReference type="Google" id="ProtNLM"/>
    </source>
</evidence>
<feature type="transmembrane region" description="Helical" evidence="1">
    <location>
        <begin position="108"/>
        <end position="130"/>
    </location>
</feature>
<evidence type="ECO:0000313" key="2">
    <source>
        <dbReference type="EMBL" id="AYO53542.1"/>
    </source>
</evidence>
<organism evidence="2 3">
    <name type="scientific">Acinetobacter wuhouensis</name>
    <dbReference type="NCBI Taxonomy" id="1879050"/>
    <lineage>
        <taxon>Bacteria</taxon>
        <taxon>Pseudomonadati</taxon>
        <taxon>Pseudomonadota</taxon>
        <taxon>Gammaproteobacteria</taxon>
        <taxon>Moraxellales</taxon>
        <taxon>Moraxellaceae</taxon>
        <taxon>Acinetobacter</taxon>
    </lineage>
</organism>
<accession>A0A3G2T0Q0</accession>
<sequence>MSDSIKIYSLTCFFISIFDVILMNINKYSWPWITILDYITLYFFLWIFYLPLLLLIILLYKFSPTHKFRIMMIIFPLYYIVKFFYFLPHGWVVDNFEIWMDGKPGRNFLFYFSYNIMAQFISIILAVKLLKLAKN</sequence>
<dbReference type="AlphaFoldDB" id="A0A3G2T0Q0"/>
<dbReference type="EMBL" id="CP033133">
    <property type="protein sequence ID" value="AYO53542.1"/>
    <property type="molecule type" value="Genomic_DNA"/>
</dbReference>
<keyword evidence="1" id="KW-1133">Transmembrane helix</keyword>
<feature type="transmembrane region" description="Helical" evidence="1">
    <location>
        <begin position="70"/>
        <end position="88"/>
    </location>
</feature>
<evidence type="ECO:0000313" key="3">
    <source>
        <dbReference type="Proteomes" id="UP000279962"/>
    </source>
</evidence>
<feature type="transmembrane region" description="Helical" evidence="1">
    <location>
        <begin position="7"/>
        <end position="26"/>
    </location>
</feature>
<feature type="transmembrane region" description="Helical" evidence="1">
    <location>
        <begin position="38"/>
        <end position="58"/>
    </location>
</feature>
<gene>
    <name evidence="2" type="ORF">CDG68_07745</name>
</gene>
<dbReference type="Proteomes" id="UP000279962">
    <property type="component" value="Chromosome"/>
</dbReference>
<keyword evidence="1" id="KW-0472">Membrane</keyword>
<name>A0A3G2T0Q0_9GAMM</name>
<proteinExistence type="predicted"/>
<evidence type="ECO:0000256" key="1">
    <source>
        <dbReference type="SAM" id="Phobius"/>
    </source>
</evidence>
<reference evidence="2 3" key="1">
    <citation type="submission" date="2018-10" db="EMBL/GenBank/DDBJ databases">
        <title>The complete genome of Acinetobacter wuhouensis strain WCHAW010062.</title>
        <authorList>
            <person name="Hu Y."/>
            <person name="Long H."/>
            <person name="Feng Y."/>
            <person name="Zong Z."/>
        </authorList>
    </citation>
    <scope>NUCLEOTIDE SEQUENCE [LARGE SCALE GENOMIC DNA]</scope>
    <source>
        <strain evidence="2 3">WCHAW010062</strain>
    </source>
</reference>
<protein>
    <recommendedName>
        <fullName evidence="4">Transmembrane protein</fullName>
    </recommendedName>
</protein>
<keyword evidence="1" id="KW-0812">Transmembrane</keyword>